<keyword evidence="14" id="KW-1185">Reference proteome</keyword>
<proteinExistence type="inferred from homology"/>
<dbReference type="InterPro" id="IPR000531">
    <property type="entry name" value="Beta-barrel_TonB"/>
</dbReference>
<dbReference type="GO" id="GO:0009279">
    <property type="term" value="C:cell outer membrane"/>
    <property type="evidence" value="ECO:0007669"/>
    <property type="project" value="UniProtKB-SubCell"/>
</dbReference>
<comment type="caution">
    <text evidence="13">The sequence shown here is derived from an EMBL/GenBank/DDBJ whole genome shotgun (WGS) entry which is preliminary data.</text>
</comment>
<feature type="signal peptide" evidence="11">
    <location>
        <begin position="1"/>
        <end position="21"/>
    </location>
</feature>
<keyword evidence="5 11" id="KW-0732">Signal</keyword>
<dbReference type="InterPro" id="IPR037066">
    <property type="entry name" value="Plug_dom_sf"/>
</dbReference>
<dbReference type="InterPro" id="IPR008969">
    <property type="entry name" value="CarboxyPept-like_regulatory"/>
</dbReference>
<dbReference type="Gene3D" id="2.60.40.1120">
    <property type="entry name" value="Carboxypeptidase-like, regulatory domain"/>
    <property type="match status" value="1"/>
</dbReference>
<dbReference type="SUPFAM" id="SSF49464">
    <property type="entry name" value="Carboxypeptidase regulatory domain-like"/>
    <property type="match status" value="1"/>
</dbReference>
<evidence type="ECO:0000313" key="14">
    <source>
        <dbReference type="Proteomes" id="UP000288227"/>
    </source>
</evidence>
<evidence type="ECO:0000256" key="7">
    <source>
        <dbReference type="ARBA" id="ARBA00023136"/>
    </source>
</evidence>
<evidence type="ECO:0000256" key="3">
    <source>
        <dbReference type="ARBA" id="ARBA00022452"/>
    </source>
</evidence>
<comment type="subcellular location">
    <subcellularLocation>
        <location evidence="1 10">Cell outer membrane</location>
        <topology evidence="1 10">Multi-pass membrane protein</topology>
    </subcellularLocation>
</comment>
<evidence type="ECO:0000313" key="13">
    <source>
        <dbReference type="EMBL" id="GCC51092.1"/>
    </source>
</evidence>
<evidence type="ECO:0000256" key="2">
    <source>
        <dbReference type="ARBA" id="ARBA00022448"/>
    </source>
</evidence>
<keyword evidence="2 10" id="KW-0813">Transport</keyword>
<evidence type="ECO:0000256" key="9">
    <source>
        <dbReference type="ARBA" id="ARBA00023237"/>
    </source>
</evidence>
<keyword evidence="3 10" id="KW-1134">Transmembrane beta strand</keyword>
<feature type="domain" description="TonB-dependent receptor-like beta-barrel" evidence="12">
    <location>
        <begin position="299"/>
        <end position="741"/>
    </location>
</feature>
<dbReference type="PROSITE" id="PS52016">
    <property type="entry name" value="TONB_DEPENDENT_REC_3"/>
    <property type="match status" value="1"/>
</dbReference>
<sequence>MLKTTSLLLSFLTIISWQTYAQGKFKISGIVIDAESGKALVGANVSVKNSTKGVIAGDSAAYQIWLSPGAHTLVFSFIGFGQKELEVIVDRSISLNVSLSPTVSNLDEVMITDNKAEENISKTEIGSITLSKKELETLPYLLGEMDPIRILQLMPGVQTAGEGNTGFYVRGGAVDQNLMVLDNSIVYNPSHLFGFFSVFNGSTINDLEMHKGGIPSYYGGRLSSFTKITTRKGNDQKVKGEGGIGILSSNLLLEGPIKKNKGSFLVAGRRTYIDLFIDPIRELFSVPEKIDYYFYDLNINADYRINERNQLSFRAYLGKDDFYFNKDNNFANTIRWGNGTASLRWSHIFTDNLTGELSLSTVLYDMDFGASINTYQFNIVSDIRDNGFQYLLDLQKRKHHLVFGTTYTHHKLRPNNVGATSDDVSLEFGNNEQLFAHEASLFLNDKITLTEKLEINAGIRYTYYSQFGPFTRYAVDDNLQLLDTVVYRKNERVVHYVNPEPRLSVRFNLNQVSSLKAAYDRGYQYMHMAPLSSASLPMDVWVTSSTKVKPQYGDQFSTGYFRNFNENMFESSLVLYYKVMHNQLEYKDGVIVGYSRGFNYDDAFVFGKGISYGAEVLIKKNTGKVTGTAAYTLSRTMREFEDLNQGNPFPAKYDRLHDISLMCNYKQSNKWTFSGVFVYGTGNALNLPVARYIIQGSIVNEYGERNSFRMPAYHRLDLAATYIARKSERFESAWIFSVYNLYNRRNPYYIYFETKGDLKEYKLETSIRQVSLFPVLPSVTYRFKF</sequence>
<evidence type="ECO:0000256" key="8">
    <source>
        <dbReference type="ARBA" id="ARBA00023170"/>
    </source>
</evidence>
<evidence type="ECO:0000256" key="4">
    <source>
        <dbReference type="ARBA" id="ARBA00022692"/>
    </source>
</evidence>
<evidence type="ECO:0000256" key="6">
    <source>
        <dbReference type="ARBA" id="ARBA00023077"/>
    </source>
</evidence>
<name>A0A401U876_9BACT</name>
<dbReference type="InterPro" id="IPR036942">
    <property type="entry name" value="Beta-barrel_TonB_sf"/>
</dbReference>
<comment type="similarity">
    <text evidence="10">Belongs to the TonB-dependent receptor family.</text>
</comment>
<evidence type="ECO:0000256" key="10">
    <source>
        <dbReference type="PROSITE-ProRule" id="PRU01360"/>
    </source>
</evidence>
<evidence type="ECO:0000256" key="11">
    <source>
        <dbReference type="SAM" id="SignalP"/>
    </source>
</evidence>
<reference evidence="13 14" key="1">
    <citation type="submission" date="2018-11" db="EMBL/GenBank/DDBJ databases">
        <title>Chryseotalea sanarue gen. nov., sp., nov., a member of the family Cytophagaceae, isolated from a brackish lake in Hamamatsu Japan.</title>
        <authorList>
            <person name="Maejima Y."/>
            <person name="Iino T."/>
            <person name="Muraguchi Y."/>
            <person name="Fukuda K."/>
            <person name="Ohkuma M."/>
            <person name="Moriuchi R."/>
            <person name="Dohra H."/>
            <person name="Kimbara K."/>
            <person name="Shintani M."/>
        </authorList>
    </citation>
    <scope>NUCLEOTIDE SEQUENCE [LARGE SCALE GENOMIC DNA]</scope>
    <source>
        <strain evidence="13 14">Ys</strain>
    </source>
</reference>
<organism evidence="13 14">
    <name type="scientific">Chryseotalea sanaruensis</name>
    <dbReference type="NCBI Taxonomy" id="2482724"/>
    <lineage>
        <taxon>Bacteria</taxon>
        <taxon>Pseudomonadati</taxon>
        <taxon>Bacteroidota</taxon>
        <taxon>Cytophagia</taxon>
        <taxon>Cytophagales</taxon>
        <taxon>Chryseotaleaceae</taxon>
        <taxon>Chryseotalea</taxon>
    </lineage>
</organism>
<evidence type="ECO:0000256" key="5">
    <source>
        <dbReference type="ARBA" id="ARBA00022729"/>
    </source>
</evidence>
<dbReference type="SUPFAM" id="SSF56935">
    <property type="entry name" value="Porins"/>
    <property type="match status" value="1"/>
</dbReference>
<keyword evidence="6" id="KW-0798">TonB box</keyword>
<dbReference type="Gene3D" id="2.170.130.10">
    <property type="entry name" value="TonB-dependent receptor, plug domain"/>
    <property type="match status" value="1"/>
</dbReference>
<evidence type="ECO:0000256" key="1">
    <source>
        <dbReference type="ARBA" id="ARBA00004571"/>
    </source>
</evidence>
<dbReference type="InterPro" id="IPR039426">
    <property type="entry name" value="TonB-dep_rcpt-like"/>
</dbReference>
<evidence type="ECO:0000259" key="12">
    <source>
        <dbReference type="Pfam" id="PF00593"/>
    </source>
</evidence>
<dbReference type="AlphaFoldDB" id="A0A401U876"/>
<gene>
    <name evidence="13" type="ORF">SanaruYs_13120</name>
</gene>
<dbReference type="Pfam" id="PF13715">
    <property type="entry name" value="CarbopepD_reg_2"/>
    <property type="match status" value="1"/>
</dbReference>
<keyword evidence="8 13" id="KW-0675">Receptor</keyword>
<dbReference type="PANTHER" id="PTHR30069:SF29">
    <property type="entry name" value="HEMOGLOBIN AND HEMOGLOBIN-HAPTOGLOBIN-BINDING PROTEIN 1-RELATED"/>
    <property type="match status" value="1"/>
</dbReference>
<keyword evidence="9 10" id="KW-0998">Cell outer membrane</keyword>
<keyword evidence="4 10" id="KW-0812">Transmembrane</keyword>
<dbReference type="EMBL" id="BHXQ01000002">
    <property type="protein sequence ID" value="GCC51092.1"/>
    <property type="molecule type" value="Genomic_DNA"/>
</dbReference>
<dbReference type="GO" id="GO:0015344">
    <property type="term" value="F:siderophore uptake transmembrane transporter activity"/>
    <property type="evidence" value="ECO:0007669"/>
    <property type="project" value="TreeGrafter"/>
</dbReference>
<dbReference type="Proteomes" id="UP000288227">
    <property type="component" value="Unassembled WGS sequence"/>
</dbReference>
<dbReference type="GO" id="GO:0044718">
    <property type="term" value="P:siderophore transmembrane transport"/>
    <property type="evidence" value="ECO:0007669"/>
    <property type="project" value="TreeGrafter"/>
</dbReference>
<dbReference type="PANTHER" id="PTHR30069">
    <property type="entry name" value="TONB-DEPENDENT OUTER MEMBRANE RECEPTOR"/>
    <property type="match status" value="1"/>
</dbReference>
<dbReference type="OrthoDB" id="1111684at2"/>
<accession>A0A401U876</accession>
<dbReference type="Gene3D" id="2.40.170.20">
    <property type="entry name" value="TonB-dependent receptor, beta-barrel domain"/>
    <property type="match status" value="1"/>
</dbReference>
<dbReference type="Pfam" id="PF00593">
    <property type="entry name" value="TonB_dep_Rec_b-barrel"/>
    <property type="match status" value="1"/>
</dbReference>
<dbReference type="RefSeq" id="WP_127121732.1">
    <property type="nucleotide sequence ID" value="NZ_BHXQ01000002.1"/>
</dbReference>
<keyword evidence="7 10" id="KW-0472">Membrane</keyword>
<feature type="chain" id="PRO_5019554940" evidence="11">
    <location>
        <begin position="22"/>
        <end position="785"/>
    </location>
</feature>
<protein>
    <submittedName>
        <fullName evidence="13">TonB-dependent receptor</fullName>
    </submittedName>
</protein>